<dbReference type="Proteomes" id="UP000199249">
    <property type="component" value="Unassembled WGS sequence"/>
</dbReference>
<evidence type="ECO:0000313" key="2">
    <source>
        <dbReference type="Proteomes" id="UP000199249"/>
    </source>
</evidence>
<dbReference type="STRING" id="651662.SAMN04488069_105320"/>
<sequence length="84" mass="10039">MTYIVAIHLGYILALRFKHCSIISASTTCVVVTDNQFYTRIFQFFDFLYGVINRRIINNYNFKILQRLIKQTTYCLLHVWLNII</sequence>
<evidence type="ECO:0000313" key="1">
    <source>
        <dbReference type="EMBL" id="SDY11258.1"/>
    </source>
</evidence>
<keyword evidence="2" id="KW-1185">Reference proteome</keyword>
<dbReference type="EMBL" id="FNOV01000005">
    <property type="protein sequence ID" value="SDY11258.1"/>
    <property type="molecule type" value="Genomic_DNA"/>
</dbReference>
<protein>
    <submittedName>
        <fullName evidence="1">Uncharacterized protein</fullName>
    </submittedName>
</protein>
<accession>A0A1H3H8P8</accession>
<organism evidence="1 2">
    <name type="scientific">Hymenobacter psychrophilus</name>
    <dbReference type="NCBI Taxonomy" id="651662"/>
    <lineage>
        <taxon>Bacteria</taxon>
        <taxon>Pseudomonadati</taxon>
        <taxon>Bacteroidota</taxon>
        <taxon>Cytophagia</taxon>
        <taxon>Cytophagales</taxon>
        <taxon>Hymenobacteraceae</taxon>
        <taxon>Hymenobacter</taxon>
    </lineage>
</organism>
<name>A0A1H3H8P8_9BACT</name>
<dbReference type="AlphaFoldDB" id="A0A1H3H8P8"/>
<proteinExistence type="predicted"/>
<gene>
    <name evidence="1" type="ORF">SAMN04488069_105320</name>
</gene>
<reference evidence="2" key="1">
    <citation type="submission" date="2016-10" db="EMBL/GenBank/DDBJ databases">
        <authorList>
            <person name="Varghese N."/>
            <person name="Submissions S."/>
        </authorList>
    </citation>
    <scope>NUCLEOTIDE SEQUENCE [LARGE SCALE GENOMIC DNA]</scope>
    <source>
        <strain evidence="2">CGMCC 1.8975</strain>
    </source>
</reference>